<dbReference type="EMBL" id="FNKX01000001">
    <property type="protein sequence ID" value="SDQ82070.1"/>
    <property type="molecule type" value="Genomic_DNA"/>
</dbReference>
<gene>
    <name evidence="3" type="ORF">SAMN05445850_1842</name>
</gene>
<dbReference type="InterPro" id="IPR009739">
    <property type="entry name" value="LprI-like_N"/>
</dbReference>
<proteinExistence type="predicted"/>
<organism evidence="3 4">
    <name type="scientific">Paraburkholderia tuberum</name>
    <dbReference type="NCBI Taxonomy" id="157910"/>
    <lineage>
        <taxon>Bacteria</taxon>
        <taxon>Pseudomonadati</taxon>
        <taxon>Pseudomonadota</taxon>
        <taxon>Betaproteobacteria</taxon>
        <taxon>Burkholderiales</taxon>
        <taxon>Burkholderiaceae</taxon>
        <taxon>Paraburkholderia</taxon>
    </lineage>
</organism>
<evidence type="ECO:0000256" key="1">
    <source>
        <dbReference type="SAM" id="SignalP"/>
    </source>
</evidence>
<reference evidence="4" key="1">
    <citation type="submission" date="2016-10" db="EMBL/GenBank/DDBJ databases">
        <authorList>
            <person name="Varghese N."/>
            <person name="Submissions S."/>
        </authorList>
    </citation>
    <scope>NUCLEOTIDE SEQUENCE [LARGE SCALE GENOMIC DNA]</scope>
    <source>
        <strain evidence="4">DUS833</strain>
    </source>
</reference>
<feature type="chain" id="PRO_5011644588" description="Lysozyme inhibitor LprI-like N-terminal domain-containing protein" evidence="1">
    <location>
        <begin position="22"/>
        <end position="147"/>
    </location>
</feature>
<dbReference type="Proteomes" id="UP000199365">
    <property type="component" value="Unassembled WGS sequence"/>
</dbReference>
<keyword evidence="1" id="KW-0732">Signal</keyword>
<dbReference type="Pfam" id="PF07007">
    <property type="entry name" value="LprI"/>
    <property type="match status" value="1"/>
</dbReference>
<name>A0A1H1E0D7_9BURK</name>
<dbReference type="AlphaFoldDB" id="A0A1H1E0D7"/>
<dbReference type="RefSeq" id="WP_090802786.1">
    <property type="nucleotide sequence ID" value="NZ_FNKX01000001.1"/>
</dbReference>
<dbReference type="Gene3D" id="1.20.1270.180">
    <property type="match status" value="1"/>
</dbReference>
<protein>
    <recommendedName>
        <fullName evidence="2">Lysozyme inhibitor LprI-like N-terminal domain-containing protein</fullName>
    </recommendedName>
</protein>
<keyword evidence="4" id="KW-1185">Reference proteome</keyword>
<feature type="domain" description="Lysozyme inhibitor LprI-like N-terminal" evidence="2">
    <location>
        <begin position="41"/>
        <end position="137"/>
    </location>
</feature>
<feature type="signal peptide" evidence="1">
    <location>
        <begin position="1"/>
        <end position="21"/>
    </location>
</feature>
<evidence type="ECO:0000259" key="2">
    <source>
        <dbReference type="Pfam" id="PF07007"/>
    </source>
</evidence>
<evidence type="ECO:0000313" key="4">
    <source>
        <dbReference type="Proteomes" id="UP000199365"/>
    </source>
</evidence>
<evidence type="ECO:0000313" key="3">
    <source>
        <dbReference type="EMBL" id="SDQ82070.1"/>
    </source>
</evidence>
<accession>A0A1H1E0D7</accession>
<sequence>MRTMKLICFGLTAYLPTMVLVASTAPVASERALREECSAFSQAGMRDCLAEKAEASQKALSRAEQKMAGTLSKWDEDNKYVNQAKAKFVASNRKFAEYRKTQCEFAASLSGGGAGSAQEVRRLACVSELNNRRAQQLRDAASDLPLK</sequence>